<evidence type="ECO:0000259" key="3">
    <source>
        <dbReference type="PROSITE" id="PS51371"/>
    </source>
</evidence>
<gene>
    <name evidence="4" type="ORF">EDD73_11047</name>
</gene>
<dbReference type="SMART" id="SM00116">
    <property type="entry name" value="CBS"/>
    <property type="match status" value="2"/>
</dbReference>
<dbReference type="Proteomes" id="UP000294813">
    <property type="component" value="Unassembled WGS sequence"/>
</dbReference>
<dbReference type="PROSITE" id="PS51371">
    <property type="entry name" value="CBS"/>
    <property type="match status" value="2"/>
</dbReference>
<comment type="caution">
    <text evidence="4">The sequence shown here is derived from an EMBL/GenBank/DDBJ whole genome shotgun (WGS) entry which is preliminary data.</text>
</comment>
<evidence type="ECO:0000313" key="4">
    <source>
        <dbReference type="EMBL" id="TCP64348.1"/>
    </source>
</evidence>
<name>A0A4R2RN01_9FIRM</name>
<dbReference type="AlphaFoldDB" id="A0A4R2RN01"/>
<proteinExistence type="predicted"/>
<dbReference type="InterPro" id="IPR051257">
    <property type="entry name" value="Diverse_CBS-Domain"/>
</dbReference>
<dbReference type="SUPFAM" id="SSF54631">
    <property type="entry name" value="CBS-domain pair"/>
    <property type="match status" value="1"/>
</dbReference>
<evidence type="ECO:0000256" key="2">
    <source>
        <dbReference type="PROSITE-ProRule" id="PRU00703"/>
    </source>
</evidence>
<feature type="domain" description="CBS" evidence="3">
    <location>
        <begin position="9"/>
        <end position="65"/>
    </location>
</feature>
<evidence type="ECO:0000256" key="1">
    <source>
        <dbReference type="ARBA" id="ARBA00023122"/>
    </source>
</evidence>
<dbReference type="InterPro" id="IPR046342">
    <property type="entry name" value="CBS_dom_sf"/>
</dbReference>
<organism evidence="4 5">
    <name type="scientific">Heliophilum fasciatum</name>
    <dbReference type="NCBI Taxonomy" id="35700"/>
    <lineage>
        <taxon>Bacteria</taxon>
        <taxon>Bacillati</taxon>
        <taxon>Bacillota</taxon>
        <taxon>Clostridia</taxon>
        <taxon>Eubacteriales</taxon>
        <taxon>Heliobacteriaceae</taxon>
        <taxon>Heliophilum</taxon>
    </lineage>
</organism>
<dbReference type="InterPro" id="IPR000644">
    <property type="entry name" value="CBS_dom"/>
</dbReference>
<sequence>MHQTVGQIMTGDVMTVKSRDTLETAARIMRDLDIGSIPVVDDGRCVGIITDRDIIIRAVAEGHDVSSSPVNDTMTRGIVTASPDMDIHEAARIMSDRQIRRLPVVQGDRLVGIVALGDLAIRNIYQNEAGDALSQISETDTH</sequence>
<dbReference type="OrthoDB" id="9802114at2"/>
<dbReference type="PANTHER" id="PTHR43080:SF2">
    <property type="entry name" value="CBS DOMAIN-CONTAINING PROTEIN"/>
    <property type="match status" value="1"/>
</dbReference>
<keyword evidence="5" id="KW-1185">Reference proteome</keyword>
<dbReference type="PANTHER" id="PTHR43080">
    <property type="entry name" value="CBS DOMAIN-CONTAINING PROTEIN CBSX3, MITOCHONDRIAL"/>
    <property type="match status" value="1"/>
</dbReference>
<reference evidence="4 5" key="1">
    <citation type="submission" date="2019-03" db="EMBL/GenBank/DDBJ databases">
        <title>Genomic Encyclopedia of Type Strains, Phase IV (KMG-IV): sequencing the most valuable type-strain genomes for metagenomic binning, comparative biology and taxonomic classification.</title>
        <authorList>
            <person name="Goeker M."/>
        </authorList>
    </citation>
    <scope>NUCLEOTIDE SEQUENCE [LARGE SCALE GENOMIC DNA]</scope>
    <source>
        <strain evidence="4 5">DSM 11170</strain>
    </source>
</reference>
<protein>
    <submittedName>
        <fullName evidence="4">CBS domain-containing protein</fullName>
    </submittedName>
</protein>
<dbReference type="RefSeq" id="WP_131919087.1">
    <property type="nucleotide sequence ID" value="NZ_JAOQNU010000010.1"/>
</dbReference>
<feature type="domain" description="CBS" evidence="3">
    <location>
        <begin position="74"/>
        <end position="129"/>
    </location>
</feature>
<dbReference type="Gene3D" id="3.10.580.10">
    <property type="entry name" value="CBS-domain"/>
    <property type="match status" value="1"/>
</dbReference>
<dbReference type="EMBL" id="SLXT01000010">
    <property type="protein sequence ID" value="TCP64348.1"/>
    <property type="molecule type" value="Genomic_DNA"/>
</dbReference>
<keyword evidence="1 2" id="KW-0129">CBS domain</keyword>
<evidence type="ECO:0000313" key="5">
    <source>
        <dbReference type="Proteomes" id="UP000294813"/>
    </source>
</evidence>
<accession>A0A4R2RN01</accession>
<dbReference type="Pfam" id="PF00571">
    <property type="entry name" value="CBS"/>
    <property type="match status" value="2"/>
</dbReference>